<organism evidence="1 2">
    <name type="scientific">Bauldia litoralis</name>
    <dbReference type="NCBI Taxonomy" id="665467"/>
    <lineage>
        <taxon>Bacteria</taxon>
        <taxon>Pseudomonadati</taxon>
        <taxon>Pseudomonadota</taxon>
        <taxon>Alphaproteobacteria</taxon>
        <taxon>Hyphomicrobiales</taxon>
        <taxon>Kaistiaceae</taxon>
        <taxon>Bauldia</taxon>
    </lineage>
</organism>
<keyword evidence="2" id="KW-1185">Reference proteome</keyword>
<accession>A0A1G6EM80</accession>
<dbReference type="EMBL" id="FMXQ01000015">
    <property type="protein sequence ID" value="SDB58500.1"/>
    <property type="molecule type" value="Genomic_DNA"/>
</dbReference>
<evidence type="ECO:0000313" key="1">
    <source>
        <dbReference type="EMBL" id="SDB58500.1"/>
    </source>
</evidence>
<dbReference type="Proteomes" id="UP000199071">
    <property type="component" value="Unassembled WGS sequence"/>
</dbReference>
<protein>
    <submittedName>
        <fullName evidence="1">Uncharacterized protein</fullName>
    </submittedName>
</protein>
<evidence type="ECO:0000313" key="2">
    <source>
        <dbReference type="Proteomes" id="UP000199071"/>
    </source>
</evidence>
<name>A0A1G6EM80_9HYPH</name>
<sequence>MALASSIVRDLGMAIWASRTFGIALPPFGIGRSGLPRVGESGKLA</sequence>
<gene>
    <name evidence="1" type="ORF">SAMN02982931_04697</name>
</gene>
<dbReference type="AlphaFoldDB" id="A0A1G6EM80"/>
<reference evidence="1 2" key="1">
    <citation type="submission" date="2016-10" db="EMBL/GenBank/DDBJ databases">
        <authorList>
            <person name="de Groot N.N."/>
        </authorList>
    </citation>
    <scope>NUCLEOTIDE SEQUENCE [LARGE SCALE GENOMIC DNA]</scope>
    <source>
        <strain evidence="1 2">ATCC 35022</strain>
    </source>
</reference>
<dbReference type="RefSeq" id="WP_175478610.1">
    <property type="nucleotide sequence ID" value="NZ_FMXQ01000015.1"/>
</dbReference>
<proteinExistence type="predicted"/>